<comment type="caution">
    <text evidence="1">The sequence shown here is derived from an EMBL/GenBank/DDBJ whole genome shotgun (WGS) entry which is preliminary data.</text>
</comment>
<gene>
    <name evidence="1" type="ORF">RHMOL_Rhmol01G0267300</name>
</gene>
<name>A0ACC0Q5M1_RHOML</name>
<evidence type="ECO:0000313" key="2">
    <source>
        <dbReference type="Proteomes" id="UP001062846"/>
    </source>
</evidence>
<proteinExistence type="predicted"/>
<evidence type="ECO:0000313" key="1">
    <source>
        <dbReference type="EMBL" id="KAI8573303.1"/>
    </source>
</evidence>
<dbReference type="EMBL" id="CM046388">
    <property type="protein sequence ID" value="KAI8573303.1"/>
    <property type="molecule type" value="Genomic_DNA"/>
</dbReference>
<organism evidence="1 2">
    <name type="scientific">Rhododendron molle</name>
    <name type="common">Chinese azalea</name>
    <name type="synonym">Azalea mollis</name>
    <dbReference type="NCBI Taxonomy" id="49168"/>
    <lineage>
        <taxon>Eukaryota</taxon>
        <taxon>Viridiplantae</taxon>
        <taxon>Streptophyta</taxon>
        <taxon>Embryophyta</taxon>
        <taxon>Tracheophyta</taxon>
        <taxon>Spermatophyta</taxon>
        <taxon>Magnoliopsida</taxon>
        <taxon>eudicotyledons</taxon>
        <taxon>Gunneridae</taxon>
        <taxon>Pentapetalae</taxon>
        <taxon>asterids</taxon>
        <taxon>Ericales</taxon>
        <taxon>Ericaceae</taxon>
        <taxon>Ericoideae</taxon>
        <taxon>Rhodoreae</taxon>
        <taxon>Rhododendron</taxon>
    </lineage>
</organism>
<protein>
    <submittedName>
        <fullName evidence="1">Uncharacterized protein</fullName>
    </submittedName>
</protein>
<sequence length="597" mass="68715">MWTRSPPGSAESALLNCVCSLSLSPRVLSNFVTEFSSMAATPPENESSESKALSTVYSDYLWNRFSSFFPFSGSNFLGKLSNLYRQLTRARSRRRGPCLPLPLPSTSLDSIVETSEASRVFDVLQDILEHICLDLHNIQKNLHFWQSRAEASNARKVYFLLFERGPRAFIHGTIRLVRECVVDGSGMQNLSRSASSHISERITVLTTLRYHLATFLTQVYIEVDRFGEDLVRDPQKSLPELLVTINGLFSKLEASISHFHAVHQYDSSVDGSYSFPLMFEKLPEVNQEGSQWTDCESRDAINLIYENLHKLDSYLSDLVAKHQKPRKVTLYWTRYTIGFVGVSVCSFWLLKHSRLMGSSDIDNWIHEAKESTISFWKDHVEQPLLAIRDELFETFRKRHKGVMEQEEVQLTANSLHRMLQAFSEQTTGQKYPENASEQKMLEVVMSRYEKEVMNPIKNLVGGELARALLIQIQKLKLDIETAMLELDQILRANEINFAILAALPAFFLSFLLLMLMRAWLKKDTRAEGRGRIARIQRRLLIVEVEKRIMQFQICMDQGLENDAECMYGLGLYSLDRLYRAVERHAKATGEWLWQQQQ</sequence>
<accession>A0ACC0Q5M1</accession>
<reference evidence="1" key="1">
    <citation type="submission" date="2022-02" db="EMBL/GenBank/DDBJ databases">
        <title>Plant Genome Project.</title>
        <authorList>
            <person name="Zhang R.-G."/>
        </authorList>
    </citation>
    <scope>NUCLEOTIDE SEQUENCE</scope>
    <source>
        <strain evidence="1">AT1</strain>
    </source>
</reference>
<dbReference type="Proteomes" id="UP001062846">
    <property type="component" value="Chromosome 1"/>
</dbReference>
<keyword evidence="2" id="KW-1185">Reference proteome</keyword>